<proteinExistence type="predicted"/>
<feature type="region of interest" description="Disordered" evidence="1">
    <location>
        <begin position="82"/>
        <end position="104"/>
    </location>
</feature>
<feature type="compositionally biased region" description="Polar residues" evidence="1">
    <location>
        <begin position="94"/>
        <end position="104"/>
    </location>
</feature>
<sequence>MGDDTIGSRRVPEQWLRLLELVIDEGIERQGGVELSAEDLRIDVPLAFGEDADRAEWGFDGSVTVETKGTRGTLAEWYHLHRESLPAPKEDGSSRSTTAKDNSE</sequence>
<organism evidence="2 3">
    <name type="scientific">Halobaculum halobium</name>
    <dbReference type="NCBI Taxonomy" id="3032281"/>
    <lineage>
        <taxon>Archaea</taxon>
        <taxon>Methanobacteriati</taxon>
        <taxon>Methanobacteriota</taxon>
        <taxon>Stenosarchaea group</taxon>
        <taxon>Halobacteria</taxon>
        <taxon>Halobacteriales</taxon>
        <taxon>Haloferacaceae</taxon>
        <taxon>Halobaculum</taxon>
    </lineage>
</organism>
<dbReference type="Proteomes" id="UP001596443">
    <property type="component" value="Unassembled WGS sequence"/>
</dbReference>
<reference evidence="2 3" key="1">
    <citation type="journal article" date="2019" name="Int. J. Syst. Evol. Microbiol.">
        <title>The Global Catalogue of Microorganisms (GCM) 10K type strain sequencing project: providing services to taxonomists for standard genome sequencing and annotation.</title>
        <authorList>
            <consortium name="The Broad Institute Genomics Platform"/>
            <consortium name="The Broad Institute Genome Sequencing Center for Infectious Disease"/>
            <person name="Wu L."/>
            <person name="Ma J."/>
        </authorList>
    </citation>
    <scope>NUCLEOTIDE SEQUENCE [LARGE SCALE GENOMIC DNA]</scope>
    <source>
        <strain evidence="2 3">SYNS20</strain>
    </source>
</reference>
<dbReference type="EMBL" id="JBHSWX010000001">
    <property type="protein sequence ID" value="MFC6784558.1"/>
    <property type="molecule type" value="Genomic_DNA"/>
</dbReference>
<evidence type="ECO:0000313" key="3">
    <source>
        <dbReference type="Proteomes" id="UP001596443"/>
    </source>
</evidence>
<feature type="compositionally biased region" description="Basic and acidic residues" evidence="1">
    <location>
        <begin position="82"/>
        <end position="93"/>
    </location>
</feature>
<evidence type="ECO:0000256" key="1">
    <source>
        <dbReference type="SAM" id="MobiDB-lite"/>
    </source>
</evidence>
<evidence type="ECO:0008006" key="4">
    <source>
        <dbReference type="Google" id="ProtNLM"/>
    </source>
</evidence>
<dbReference type="RefSeq" id="WP_284063736.1">
    <property type="nucleotide sequence ID" value="NZ_CP126159.1"/>
</dbReference>
<dbReference type="AlphaFoldDB" id="A0ABD5TAR7"/>
<protein>
    <recommendedName>
        <fullName evidence="4">Amphi-Trp domain-containing protein</fullName>
    </recommendedName>
</protein>
<gene>
    <name evidence="2" type="ORF">ACFQFD_00730</name>
</gene>
<comment type="caution">
    <text evidence="2">The sequence shown here is derived from an EMBL/GenBank/DDBJ whole genome shotgun (WGS) entry which is preliminary data.</text>
</comment>
<keyword evidence="3" id="KW-1185">Reference proteome</keyword>
<evidence type="ECO:0000313" key="2">
    <source>
        <dbReference type="EMBL" id="MFC6784558.1"/>
    </source>
</evidence>
<dbReference type="GeneID" id="81211272"/>
<accession>A0ABD5TAR7</accession>
<name>A0ABD5TAR7_9EURY</name>